<gene>
    <name evidence="1" type="ORF">KGF56_000402</name>
</gene>
<evidence type="ECO:0000313" key="2">
    <source>
        <dbReference type="Proteomes" id="UP001202479"/>
    </source>
</evidence>
<proteinExistence type="predicted"/>
<sequence length="562" mass="65473">MGSLSLQGLPLELLQNIFNHQLEQISSDPINHQSSLIALASTSRLLNSIVNIKLYSDITIYDDDNYSIVEKGQNRTFIHIKKLAKFVEYLTIGNFHKINSIHIHCKSNFNKFEYIGLYSKLSYFWSKYHHCIEFINFDIDNIRKNQTLLQYLSTNCYQVVEENDEVEAAYQLQESFGFEFDKVVNRVVNLSNWSILNVEELSTLPLTNPNLKTLDFFIEAGFVNETLPGNLLQQQLVLSNLQSLNLNTTLSTQYFLMLNLKMPNLSKLSISYSHTFNRPAINFDDYHMINFDKLTDLELKFNCLHSDCTCINGFYHALSTHCIPPSSSSSSSSSQHNYTKLKNLSIINYNSKNQVSNLQQYTFLMSNQLDSLFLKFPNIRYLYLNVNEFIKNDQCKINWLKFTKSIQLLENLRSLTIADFFKWWIPTIQSTRNSLVNTCSCFKCHSIKQTFQQMASYDEKNNYTHNFTNFVPEDIEYGPSIDLVKKCNSKFLSYLFTRYQSQFYQSIIYSMSTFYYRKQCSGNNDVFTQFQELLRHNQLNLFASKLKGKNNKLIVNLGGVLV</sequence>
<dbReference type="AlphaFoldDB" id="A0AAI9T1N0"/>
<organism evidence="1 2">
    <name type="scientific">Candida oxycetoniae</name>
    <dbReference type="NCBI Taxonomy" id="497107"/>
    <lineage>
        <taxon>Eukaryota</taxon>
        <taxon>Fungi</taxon>
        <taxon>Dikarya</taxon>
        <taxon>Ascomycota</taxon>
        <taxon>Saccharomycotina</taxon>
        <taxon>Pichiomycetes</taxon>
        <taxon>Debaryomycetaceae</taxon>
        <taxon>Candida/Lodderomyces clade</taxon>
        <taxon>Candida</taxon>
    </lineage>
</organism>
<comment type="caution">
    <text evidence="1">The sequence shown here is derived from an EMBL/GenBank/DDBJ whole genome shotgun (WGS) entry which is preliminary data.</text>
</comment>
<evidence type="ECO:0000313" key="1">
    <source>
        <dbReference type="EMBL" id="KAI3406797.2"/>
    </source>
</evidence>
<dbReference type="Proteomes" id="UP001202479">
    <property type="component" value="Unassembled WGS sequence"/>
</dbReference>
<accession>A0AAI9T1N0</accession>
<dbReference type="EMBL" id="JAHUZD010000021">
    <property type="protein sequence ID" value="KAI3406797.2"/>
    <property type="molecule type" value="Genomic_DNA"/>
</dbReference>
<reference evidence="1" key="1">
    <citation type="journal article" date="2022" name="DNA Res.">
        <title>Genome analysis of five recently described species of the CUG-Ser clade uncovers Candida theae as a new hybrid lineage with pathogenic potential in the Candida parapsilosis species complex.</title>
        <authorList>
            <person name="Mixao V."/>
            <person name="Del Olmo V."/>
            <person name="Hegedusova E."/>
            <person name="Saus E."/>
            <person name="Pryszcz L."/>
            <person name="Cillingova A."/>
            <person name="Nosek J."/>
            <person name="Gabaldon T."/>
        </authorList>
    </citation>
    <scope>NUCLEOTIDE SEQUENCE</scope>
    <source>
        <strain evidence="1">CBS 10844</strain>
    </source>
</reference>
<keyword evidence="2" id="KW-1185">Reference proteome</keyword>
<dbReference type="GeneID" id="73378019"/>
<name>A0AAI9T1N0_9ASCO</name>
<dbReference type="RefSeq" id="XP_049182542.1">
    <property type="nucleotide sequence ID" value="XM_049325397.1"/>
</dbReference>
<protein>
    <submittedName>
        <fullName evidence="1">Uncharacterized protein</fullName>
    </submittedName>
</protein>